<dbReference type="Gene3D" id="3.90.25.10">
    <property type="entry name" value="UDP-galactose 4-epimerase, domain 1"/>
    <property type="match status" value="1"/>
</dbReference>
<dbReference type="GO" id="GO:0042351">
    <property type="term" value="P:'de novo' GDP-L-fucose biosynthetic process"/>
    <property type="evidence" value="ECO:0007669"/>
    <property type="project" value="UniProtKB-UniPathway"/>
</dbReference>
<sequence>MASGNGALPERINRSSSDETEKVAMITGITGQDGSYLAELLLEKGYKVHGIIRRSSSFNTGRIKHLYSNPALHEGGGLLLHYGDLTDSSCLVKLVSEIRPTEIYNLAAQSHVKLSFDMSEYTADVNGVGTLRLLDAIRTCGLEKKVKFYQASTSELYGKVQEIPQTEKTPFYPRSPYAAAKLYGYWVVVNYREAYDMFACNGILFNHESPRRGENFVTRKVTRSVAQVHLGHRESFSLGNLGSQRDWGHAKDYVKAMWMMLQQDKPDDFVIATNKTHSVKKLVELAFKEVGLTISWKGEGLDEVGVDQNDIVRVTVNPKYYRPTEVDFLQGNPAKAKAILGWEPKIEFEDLVKEMVASDIKLLSADPTA</sequence>
<comment type="similarity">
    <text evidence="3">Belongs to the NAD(P)-dependent epimerase/dehydratase family. GDP-mannose 4,6-dehydratase subfamily.</text>
</comment>
<evidence type="ECO:0000256" key="6">
    <source>
        <dbReference type="ARBA" id="ARBA00031085"/>
    </source>
</evidence>
<dbReference type="NCBIfam" id="TIGR01472">
    <property type="entry name" value="gmd"/>
    <property type="match status" value="1"/>
</dbReference>
<accession>A0A1X7VEM0</accession>
<dbReference type="SUPFAM" id="SSF51735">
    <property type="entry name" value="NAD(P)-binding Rossmann-fold domains"/>
    <property type="match status" value="1"/>
</dbReference>
<evidence type="ECO:0000256" key="2">
    <source>
        <dbReference type="ARBA" id="ARBA00004912"/>
    </source>
</evidence>
<evidence type="ECO:0000259" key="7">
    <source>
        <dbReference type="Pfam" id="PF16363"/>
    </source>
</evidence>
<evidence type="ECO:0000313" key="8">
    <source>
        <dbReference type="EnsemblMetazoa" id="Aqu2.1.38745_001"/>
    </source>
</evidence>
<dbReference type="EnsemblMetazoa" id="Aqu2.1.38745_001">
    <property type="protein sequence ID" value="Aqu2.1.38745_001"/>
    <property type="gene ID" value="Aqu2.1.38745"/>
</dbReference>
<protein>
    <recommendedName>
        <fullName evidence="4">GDP-mannose 4,6-dehydratase</fullName>
        <ecNumber evidence="4">4.2.1.47</ecNumber>
    </recommendedName>
    <alternativeName>
        <fullName evidence="6">GDP-D-mannose dehydratase</fullName>
    </alternativeName>
</protein>
<reference evidence="8" key="2">
    <citation type="submission" date="2017-05" db="UniProtKB">
        <authorList>
            <consortium name="EnsemblMetazoa"/>
        </authorList>
    </citation>
    <scope>IDENTIFICATION</scope>
</reference>
<dbReference type="InParanoid" id="A0A1X7VEM0"/>
<dbReference type="InterPro" id="IPR016040">
    <property type="entry name" value="NAD(P)-bd_dom"/>
</dbReference>
<dbReference type="InterPro" id="IPR036291">
    <property type="entry name" value="NAD(P)-bd_dom_sf"/>
</dbReference>
<feature type="domain" description="NAD(P)-binding" evidence="7">
    <location>
        <begin position="25"/>
        <end position="355"/>
    </location>
</feature>
<dbReference type="InterPro" id="IPR006368">
    <property type="entry name" value="GDP_Man_deHydtase"/>
</dbReference>
<dbReference type="STRING" id="400682.A0A1X7VEM0"/>
<proteinExistence type="inferred from homology"/>
<dbReference type="Pfam" id="PF16363">
    <property type="entry name" value="GDP_Man_Dehyd"/>
    <property type="match status" value="1"/>
</dbReference>
<dbReference type="CDD" id="cd05260">
    <property type="entry name" value="GDP_MD_SDR_e"/>
    <property type="match status" value="1"/>
</dbReference>
<name>A0A1X7VEM0_AMPQE</name>
<evidence type="ECO:0000313" key="9">
    <source>
        <dbReference type="Proteomes" id="UP000007879"/>
    </source>
</evidence>
<organism evidence="8">
    <name type="scientific">Amphimedon queenslandica</name>
    <name type="common">Sponge</name>
    <dbReference type="NCBI Taxonomy" id="400682"/>
    <lineage>
        <taxon>Eukaryota</taxon>
        <taxon>Metazoa</taxon>
        <taxon>Porifera</taxon>
        <taxon>Demospongiae</taxon>
        <taxon>Heteroscleromorpha</taxon>
        <taxon>Haplosclerida</taxon>
        <taxon>Niphatidae</taxon>
        <taxon>Amphimedon</taxon>
    </lineage>
</organism>
<keyword evidence="5" id="KW-0456">Lyase</keyword>
<dbReference type="UniPathway" id="UPA00128">
    <property type="reaction ID" value="UER00190"/>
</dbReference>
<dbReference type="Proteomes" id="UP000007879">
    <property type="component" value="Unassembled WGS sequence"/>
</dbReference>
<dbReference type="GO" id="GO:0008446">
    <property type="term" value="F:GDP-mannose 4,6-dehydratase activity"/>
    <property type="evidence" value="ECO:0007669"/>
    <property type="project" value="UniProtKB-EC"/>
</dbReference>
<comment type="cofactor">
    <cofactor evidence="1">
        <name>NADP(+)</name>
        <dbReference type="ChEBI" id="CHEBI:58349"/>
    </cofactor>
</comment>
<evidence type="ECO:0000256" key="3">
    <source>
        <dbReference type="ARBA" id="ARBA00009263"/>
    </source>
</evidence>
<dbReference type="EC" id="4.2.1.47" evidence="4"/>
<gene>
    <name evidence="8" type="primary">100634053</name>
</gene>
<dbReference type="FunFam" id="3.40.50.720:FF:000924">
    <property type="entry name" value="GDP-mannose 4,6 dehydratase"/>
    <property type="match status" value="1"/>
</dbReference>
<dbReference type="PANTHER" id="PTHR43715:SF1">
    <property type="entry name" value="GDP-MANNOSE 4,6 DEHYDRATASE"/>
    <property type="match status" value="1"/>
</dbReference>
<dbReference type="OrthoDB" id="10253554at2759"/>
<dbReference type="EnsemblMetazoa" id="XM_003384374.3">
    <property type="protein sequence ID" value="XP_003384422.1"/>
    <property type="gene ID" value="LOC100634053"/>
</dbReference>
<dbReference type="KEGG" id="aqu:100634053"/>
<dbReference type="AlphaFoldDB" id="A0A1X7VEM0"/>
<evidence type="ECO:0000256" key="4">
    <source>
        <dbReference type="ARBA" id="ARBA00011989"/>
    </source>
</evidence>
<evidence type="ECO:0000256" key="5">
    <source>
        <dbReference type="ARBA" id="ARBA00023239"/>
    </source>
</evidence>
<reference evidence="9" key="1">
    <citation type="journal article" date="2010" name="Nature">
        <title>The Amphimedon queenslandica genome and the evolution of animal complexity.</title>
        <authorList>
            <person name="Srivastava M."/>
            <person name="Simakov O."/>
            <person name="Chapman J."/>
            <person name="Fahey B."/>
            <person name="Gauthier M.E."/>
            <person name="Mitros T."/>
            <person name="Richards G.S."/>
            <person name="Conaco C."/>
            <person name="Dacre M."/>
            <person name="Hellsten U."/>
            <person name="Larroux C."/>
            <person name="Putnam N.H."/>
            <person name="Stanke M."/>
            <person name="Adamska M."/>
            <person name="Darling A."/>
            <person name="Degnan S.M."/>
            <person name="Oakley T.H."/>
            <person name="Plachetzki D.C."/>
            <person name="Zhai Y."/>
            <person name="Adamski M."/>
            <person name="Calcino A."/>
            <person name="Cummins S.F."/>
            <person name="Goodstein D.M."/>
            <person name="Harris C."/>
            <person name="Jackson D.J."/>
            <person name="Leys S.P."/>
            <person name="Shu S."/>
            <person name="Woodcroft B.J."/>
            <person name="Vervoort M."/>
            <person name="Kosik K.S."/>
            <person name="Manning G."/>
            <person name="Degnan B.M."/>
            <person name="Rokhsar D.S."/>
        </authorList>
    </citation>
    <scope>NUCLEOTIDE SEQUENCE [LARGE SCALE GENOMIC DNA]</scope>
</reference>
<dbReference type="HAMAP" id="MF_00955">
    <property type="entry name" value="GDP_Man_dehydratase"/>
    <property type="match status" value="1"/>
</dbReference>
<evidence type="ECO:0000256" key="1">
    <source>
        <dbReference type="ARBA" id="ARBA00001937"/>
    </source>
</evidence>
<dbReference type="PANTHER" id="PTHR43715">
    <property type="entry name" value="GDP-MANNOSE 4,6-DEHYDRATASE"/>
    <property type="match status" value="1"/>
</dbReference>
<keyword evidence="9" id="KW-1185">Reference proteome</keyword>
<dbReference type="Gene3D" id="3.40.50.720">
    <property type="entry name" value="NAD(P)-binding Rossmann-like Domain"/>
    <property type="match status" value="1"/>
</dbReference>
<comment type="pathway">
    <text evidence="2">Nucleotide-sugar biosynthesis; GDP-L-fucose biosynthesis via de novo pathway; GDP-L-fucose from GDP-alpha-D-mannose: step 1/2.</text>
</comment>